<accession>A0A9P9ILD7</accession>
<protein>
    <submittedName>
        <fullName evidence="2">Uncharacterized protein</fullName>
    </submittedName>
</protein>
<dbReference type="AlphaFoldDB" id="A0A9P9ILD7"/>
<feature type="compositionally biased region" description="Polar residues" evidence="1">
    <location>
        <begin position="325"/>
        <end position="339"/>
    </location>
</feature>
<evidence type="ECO:0000256" key="1">
    <source>
        <dbReference type="SAM" id="MobiDB-lite"/>
    </source>
</evidence>
<comment type="caution">
    <text evidence="2">The sequence shown here is derived from an EMBL/GenBank/DDBJ whole genome shotgun (WGS) entry which is preliminary data.</text>
</comment>
<sequence length="346" mass="38235">MDYYFCPADELRQELQRRGYAPHGGQDELSETLKKDDETRGTEATALSTLSSAQMGPKLKLRIAANPLSVHPNLLVGEKIIHWTMNTFFPTLQLFFESGLSCTIEGGFRQNAAVGIERHLRFRLTDLTHEEDGFLVNSTLPRTRTGSSRSIKILEATVAERTSVAVMPVITHFNGIGPPNRPQKTIGMESHLVIGLRLEGMQKMGFIWARIDSQSSPWGNALGTWADVRVVGLRDDVPAPFIGFPQRNMKMGAQVSVVTQGSIINGQASETVHNIGMTHHNKYTTSERLAISEQRMNSESPAPGQRQWGGGKSWGGGGKFMTHDPFTNNTTDQRSSQSPAPGIRHW</sequence>
<evidence type="ECO:0000313" key="3">
    <source>
        <dbReference type="Proteomes" id="UP000700596"/>
    </source>
</evidence>
<dbReference type="Proteomes" id="UP000700596">
    <property type="component" value="Unassembled WGS sequence"/>
</dbReference>
<reference evidence="2" key="1">
    <citation type="journal article" date="2021" name="Nat. Commun.">
        <title>Genetic determinants of endophytism in the Arabidopsis root mycobiome.</title>
        <authorList>
            <person name="Mesny F."/>
            <person name="Miyauchi S."/>
            <person name="Thiergart T."/>
            <person name="Pickel B."/>
            <person name="Atanasova L."/>
            <person name="Karlsson M."/>
            <person name="Huettel B."/>
            <person name="Barry K.W."/>
            <person name="Haridas S."/>
            <person name="Chen C."/>
            <person name="Bauer D."/>
            <person name="Andreopoulos W."/>
            <person name="Pangilinan J."/>
            <person name="LaButti K."/>
            <person name="Riley R."/>
            <person name="Lipzen A."/>
            <person name="Clum A."/>
            <person name="Drula E."/>
            <person name="Henrissat B."/>
            <person name="Kohler A."/>
            <person name="Grigoriev I.V."/>
            <person name="Martin F.M."/>
            <person name="Hacquard S."/>
        </authorList>
    </citation>
    <scope>NUCLEOTIDE SEQUENCE</scope>
    <source>
        <strain evidence="2">MPI-CAGE-CH-0243</strain>
    </source>
</reference>
<feature type="region of interest" description="Disordered" evidence="1">
    <location>
        <begin position="293"/>
        <end position="346"/>
    </location>
</feature>
<gene>
    <name evidence="2" type="ORF">B0J11DRAFT_315558</name>
</gene>
<organism evidence="2 3">
    <name type="scientific">Dendryphion nanum</name>
    <dbReference type="NCBI Taxonomy" id="256645"/>
    <lineage>
        <taxon>Eukaryota</taxon>
        <taxon>Fungi</taxon>
        <taxon>Dikarya</taxon>
        <taxon>Ascomycota</taxon>
        <taxon>Pezizomycotina</taxon>
        <taxon>Dothideomycetes</taxon>
        <taxon>Pleosporomycetidae</taxon>
        <taxon>Pleosporales</taxon>
        <taxon>Torulaceae</taxon>
        <taxon>Dendryphion</taxon>
    </lineage>
</organism>
<keyword evidence="3" id="KW-1185">Reference proteome</keyword>
<feature type="compositionally biased region" description="Basic and acidic residues" evidence="1">
    <location>
        <begin position="31"/>
        <end position="40"/>
    </location>
</feature>
<dbReference type="EMBL" id="JAGMWT010000008">
    <property type="protein sequence ID" value="KAH7123589.1"/>
    <property type="molecule type" value="Genomic_DNA"/>
</dbReference>
<feature type="compositionally biased region" description="Gly residues" evidence="1">
    <location>
        <begin position="307"/>
        <end position="319"/>
    </location>
</feature>
<name>A0A9P9ILD7_9PLEO</name>
<dbReference type="OrthoDB" id="5356769at2759"/>
<evidence type="ECO:0000313" key="2">
    <source>
        <dbReference type="EMBL" id="KAH7123589.1"/>
    </source>
</evidence>
<proteinExistence type="predicted"/>
<feature type="region of interest" description="Disordered" evidence="1">
    <location>
        <begin position="16"/>
        <end position="40"/>
    </location>
</feature>